<feature type="non-terminal residue" evidence="3">
    <location>
        <position position="166"/>
    </location>
</feature>
<dbReference type="Proteomes" id="UP000034772">
    <property type="component" value="Unassembled WGS sequence"/>
</dbReference>
<evidence type="ECO:0000259" key="2">
    <source>
        <dbReference type="Pfam" id="PF01471"/>
    </source>
</evidence>
<feature type="domain" description="Peptidoglycan binding-like" evidence="2">
    <location>
        <begin position="88"/>
        <end position="132"/>
    </location>
</feature>
<dbReference type="SUPFAM" id="SSF47090">
    <property type="entry name" value="PGBD-like"/>
    <property type="match status" value="1"/>
</dbReference>
<feature type="signal peptide" evidence="1">
    <location>
        <begin position="1"/>
        <end position="19"/>
    </location>
</feature>
<dbReference type="Pfam" id="PF01471">
    <property type="entry name" value="PG_binding_1"/>
    <property type="match status" value="1"/>
</dbReference>
<evidence type="ECO:0000313" key="4">
    <source>
        <dbReference type="Proteomes" id="UP000034772"/>
    </source>
</evidence>
<dbReference type="InterPro" id="IPR036366">
    <property type="entry name" value="PGBDSf"/>
</dbReference>
<evidence type="ECO:0000313" key="3">
    <source>
        <dbReference type="EMBL" id="KKU87259.1"/>
    </source>
</evidence>
<dbReference type="AlphaFoldDB" id="A0A0G1TZN9"/>
<gene>
    <name evidence="3" type="ORF">UY17_C0023G0001</name>
</gene>
<organism evidence="3 4">
    <name type="scientific">Candidatus Beckwithbacteria bacterium GW2011_GWC2_47_9</name>
    <dbReference type="NCBI Taxonomy" id="1618373"/>
    <lineage>
        <taxon>Bacteria</taxon>
        <taxon>Candidatus Beckwithiibacteriota</taxon>
    </lineage>
</organism>
<sequence>MIIAVAILGAALFSGTVSAAALTQAQINAIVGLLQSFGANQSVINNVQISLSGGTPNVSDTSTTPASPVAECRRLASGMWVGLSDRETGNEVSRLQKFLRAQGDFTYSEITGFYGPATEEAVRRFQSRSGIVSGGNAETTGYGIVGPSTRAKIAEISCGDIYPLPT</sequence>
<dbReference type="InterPro" id="IPR002477">
    <property type="entry name" value="Peptidoglycan-bd-like"/>
</dbReference>
<name>A0A0G1TZN9_9BACT</name>
<feature type="chain" id="PRO_5002539921" evidence="1">
    <location>
        <begin position="20"/>
        <end position="166"/>
    </location>
</feature>
<dbReference type="InterPro" id="IPR036365">
    <property type="entry name" value="PGBD-like_sf"/>
</dbReference>
<evidence type="ECO:0000256" key="1">
    <source>
        <dbReference type="SAM" id="SignalP"/>
    </source>
</evidence>
<dbReference type="EMBL" id="LCOZ01000023">
    <property type="protein sequence ID" value="KKU87259.1"/>
    <property type="molecule type" value="Genomic_DNA"/>
</dbReference>
<proteinExistence type="predicted"/>
<reference evidence="3 4" key="1">
    <citation type="journal article" date="2015" name="Nature">
        <title>rRNA introns, odd ribosomes, and small enigmatic genomes across a large radiation of phyla.</title>
        <authorList>
            <person name="Brown C.T."/>
            <person name="Hug L.A."/>
            <person name="Thomas B.C."/>
            <person name="Sharon I."/>
            <person name="Castelle C.J."/>
            <person name="Singh A."/>
            <person name="Wilkins M.J."/>
            <person name="Williams K.H."/>
            <person name="Banfield J.F."/>
        </authorList>
    </citation>
    <scope>NUCLEOTIDE SEQUENCE [LARGE SCALE GENOMIC DNA]</scope>
</reference>
<accession>A0A0G1TZN9</accession>
<dbReference type="Gene3D" id="1.10.101.10">
    <property type="entry name" value="PGBD-like superfamily/PGBD"/>
    <property type="match status" value="1"/>
</dbReference>
<comment type="caution">
    <text evidence="3">The sequence shown here is derived from an EMBL/GenBank/DDBJ whole genome shotgun (WGS) entry which is preliminary data.</text>
</comment>
<keyword evidence="1" id="KW-0732">Signal</keyword>
<protein>
    <submittedName>
        <fullName evidence="3">NLP/P60 protein</fullName>
    </submittedName>
</protein>